<name>A0AC59ZF93_RANTA</name>
<gene>
    <name evidence="1" type="ORF">MRATA1EN22A_LOCUS17789</name>
</gene>
<protein>
    <submittedName>
        <fullName evidence="1">Uncharacterized protein</fullName>
    </submittedName>
</protein>
<evidence type="ECO:0000313" key="2">
    <source>
        <dbReference type="Proteomes" id="UP001162501"/>
    </source>
</evidence>
<reference evidence="1" key="2">
    <citation type="submission" date="2025-03" db="EMBL/GenBank/DDBJ databases">
        <authorList>
            <consortium name="ELIXIR-Norway"/>
            <consortium name="Elixir Norway"/>
        </authorList>
    </citation>
    <scope>NUCLEOTIDE SEQUENCE</scope>
</reference>
<reference evidence="1" key="1">
    <citation type="submission" date="2023-05" db="EMBL/GenBank/DDBJ databases">
        <authorList>
            <consortium name="ELIXIR-Norway"/>
        </authorList>
    </citation>
    <scope>NUCLEOTIDE SEQUENCE</scope>
</reference>
<evidence type="ECO:0000313" key="1">
    <source>
        <dbReference type="EMBL" id="CAN0403687.1"/>
    </source>
</evidence>
<dbReference type="EMBL" id="OX596112">
    <property type="protein sequence ID" value="CAN0403687.1"/>
    <property type="molecule type" value="Genomic_DNA"/>
</dbReference>
<organism evidence="1 2">
    <name type="scientific">Rangifer tarandus platyrhynchus</name>
    <name type="common">Svalbard reindeer</name>
    <dbReference type="NCBI Taxonomy" id="3082113"/>
    <lineage>
        <taxon>Eukaryota</taxon>
        <taxon>Metazoa</taxon>
        <taxon>Chordata</taxon>
        <taxon>Craniata</taxon>
        <taxon>Vertebrata</taxon>
        <taxon>Euteleostomi</taxon>
        <taxon>Mammalia</taxon>
        <taxon>Eutheria</taxon>
        <taxon>Laurasiatheria</taxon>
        <taxon>Artiodactyla</taxon>
        <taxon>Ruminantia</taxon>
        <taxon>Pecora</taxon>
        <taxon>Cervidae</taxon>
        <taxon>Odocoileinae</taxon>
        <taxon>Rangifer</taxon>
    </lineage>
</organism>
<accession>A0AC59ZF93</accession>
<proteinExistence type="predicted"/>
<dbReference type="Proteomes" id="UP001162501">
    <property type="component" value="Chromosome 28"/>
</dbReference>
<sequence length="120" mass="12394">MAFQLCFSLCLRVISKANAGLNFTLSDPRWSIRVYPRLPSLAPPLQVFGFSVLSGAPALPGAGRGWGEAGFGPGSGGRSSAASCVPGQLAASEGSQVPCPTAAPRALEFQMLSDLTLLRS</sequence>